<evidence type="ECO:0000313" key="1">
    <source>
        <dbReference type="EMBL" id="KAF0719654.1"/>
    </source>
</evidence>
<accession>A0A6G0W1R6</accession>
<proteinExistence type="predicted"/>
<keyword evidence="2" id="KW-1185">Reference proteome</keyword>
<comment type="caution">
    <text evidence="1">The sequence shown here is derived from an EMBL/GenBank/DDBJ whole genome shotgun (WGS) entry which is preliminary data.</text>
</comment>
<protein>
    <submittedName>
        <fullName evidence="1">Uncharacterized protein</fullName>
    </submittedName>
</protein>
<gene>
    <name evidence="1" type="ORF">FWK35_00027466</name>
</gene>
<organism evidence="1 2">
    <name type="scientific">Aphis craccivora</name>
    <name type="common">Cowpea aphid</name>
    <dbReference type="NCBI Taxonomy" id="307492"/>
    <lineage>
        <taxon>Eukaryota</taxon>
        <taxon>Metazoa</taxon>
        <taxon>Ecdysozoa</taxon>
        <taxon>Arthropoda</taxon>
        <taxon>Hexapoda</taxon>
        <taxon>Insecta</taxon>
        <taxon>Pterygota</taxon>
        <taxon>Neoptera</taxon>
        <taxon>Paraneoptera</taxon>
        <taxon>Hemiptera</taxon>
        <taxon>Sternorrhyncha</taxon>
        <taxon>Aphidomorpha</taxon>
        <taxon>Aphidoidea</taxon>
        <taxon>Aphididae</taxon>
        <taxon>Aphidini</taxon>
        <taxon>Aphis</taxon>
        <taxon>Aphis</taxon>
    </lineage>
</organism>
<dbReference type="AlphaFoldDB" id="A0A6G0W1R6"/>
<reference evidence="1 2" key="1">
    <citation type="submission" date="2019-08" db="EMBL/GenBank/DDBJ databases">
        <title>Whole genome of Aphis craccivora.</title>
        <authorList>
            <person name="Voronova N.V."/>
            <person name="Shulinski R.S."/>
            <person name="Bandarenka Y.V."/>
            <person name="Zhorov D.G."/>
            <person name="Warner D."/>
        </authorList>
    </citation>
    <scope>NUCLEOTIDE SEQUENCE [LARGE SCALE GENOMIC DNA]</scope>
    <source>
        <strain evidence="1">180601</strain>
        <tissue evidence="1">Whole Body</tissue>
    </source>
</reference>
<sequence>ILMIRETAASVASNKDKVRGRGDLIGIEKYVNYQEKLPKDGEDIKCINGIFSWKTISEYHVICITRVINGEEFKFVSKRMAETQLLSNYMPYLHADIYTCTLYISKKLLNQNELYTKDPCTVTSLDDIKNFFPPETHFEEYWFA</sequence>
<dbReference type="Proteomes" id="UP000478052">
    <property type="component" value="Unassembled WGS sequence"/>
</dbReference>
<dbReference type="EMBL" id="VUJU01009531">
    <property type="protein sequence ID" value="KAF0719654.1"/>
    <property type="molecule type" value="Genomic_DNA"/>
</dbReference>
<feature type="non-terminal residue" evidence="1">
    <location>
        <position position="1"/>
    </location>
</feature>
<name>A0A6G0W1R6_APHCR</name>
<evidence type="ECO:0000313" key="2">
    <source>
        <dbReference type="Proteomes" id="UP000478052"/>
    </source>
</evidence>
<dbReference type="OrthoDB" id="6615917at2759"/>